<dbReference type="EMBL" id="MN739022">
    <property type="protein sequence ID" value="QHT35530.1"/>
    <property type="molecule type" value="Genomic_DNA"/>
</dbReference>
<reference evidence="2" key="1">
    <citation type="journal article" date="2020" name="Nature">
        <title>Giant virus diversity and host interactions through global metagenomics.</title>
        <authorList>
            <person name="Schulz F."/>
            <person name="Roux S."/>
            <person name="Paez-Espino D."/>
            <person name="Jungbluth S."/>
            <person name="Walsh D.A."/>
            <person name="Denef V.J."/>
            <person name="McMahon K.D."/>
            <person name="Konstantinidis K.T."/>
            <person name="Eloe-Fadrosh E.A."/>
            <person name="Kyrpides N.C."/>
            <person name="Woyke T."/>
        </authorList>
    </citation>
    <scope>NUCLEOTIDE SEQUENCE</scope>
    <source>
        <strain evidence="2">GVMAG-M-3300009180-45</strain>
    </source>
</reference>
<feature type="transmembrane region" description="Helical" evidence="1">
    <location>
        <begin position="12"/>
        <end position="33"/>
    </location>
</feature>
<protein>
    <submittedName>
        <fullName evidence="2">Uncharacterized protein</fullName>
    </submittedName>
</protein>
<proteinExistence type="predicted"/>
<keyword evidence="1" id="KW-0812">Transmembrane</keyword>
<dbReference type="AlphaFoldDB" id="A0A6C0F6K0"/>
<feature type="transmembrane region" description="Helical" evidence="1">
    <location>
        <begin position="53"/>
        <end position="73"/>
    </location>
</feature>
<name>A0A6C0F6K0_9ZZZZ</name>
<evidence type="ECO:0000256" key="1">
    <source>
        <dbReference type="SAM" id="Phobius"/>
    </source>
</evidence>
<keyword evidence="1" id="KW-0472">Membrane</keyword>
<sequence>MGSARQNHRMVMVTIYLFLMAGFLYLKPSVAFGREGRIRPFGATDREATVFPLWWWVFVMSATAYCLTVYLAGFRFTS</sequence>
<accession>A0A6C0F6K0</accession>
<evidence type="ECO:0000313" key="2">
    <source>
        <dbReference type="EMBL" id="QHT35530.1"/>
    </source>
</evidence>
<keyword evidence="1" id="KW-1133">Transmembrane helix</keyword>
<organism evidence="2">
    <name type="scientific">viral metagenome</name>
    <dbReference type="NCBI Taxonomy" id="1070528"/>
    <lineage>
        <taxon>unclassified sequences</taxon>
        <taxon>metagenomes</taxon>
        <taxon>organismal metagenomes</taxon>
    </lineage>
</organism>